<sequence>MFEDIRARKVIGGSLEERLNAYLQKHGWPEEYSIEQLQDKYYLLDWLATNLIFDRPIKTKQLFLYGKPNAQKTLMFEMLSKVLNIYFASSRSNDFSGAHDNYDIWVFDEMFIGSDEEAGLKGGAVTKVEIKRAVTAENVGERKKTAD</sequence>
<organism evidence="1 2">
    <name type="scientific">Ensete ventricosum</name>
    <name type="common">Abyssinian banana</name>
    <name type="synonym">Musa ensete</name>
    <dbReference type="NCBI Taxonomy" id="4639"/>
    <lineage>
        <taxon>Eukaryota</taxon>
        <taxon>Viridiplantae</taxon>
        <taxon>Streptophyta</taxon>
        <taxon>Embryophyta</taxon>
        <taxon>Tracheophyta</taxon>
        <taxon>Spermatophyta</taxon>
        <taxon>Magnoliopsida</taxon>
        <taxon>Liliopsida</taxon>
        <taxon>Zingiberales</taxon>
        <taxon>Musaceae</taxon>
        <taxon>Ensete</taxon>
    </lineage>
</organism>
<evidence type="ECO:0000313" key="1">
    <source>
        <dbReference type="EMBL" id="RRT35961.1"/>
    </source>
</evidence>
<evidence type="ECO:0008006" key="3">
    <source>
        <dbReference type="Google" id="ProtNLM"/>
    </source>
</evidence>
<reference evidence="1 2" key="1">
    <citation type="journal article" date="2014" name="Agronomy (Basel)">
        <title>A Draft Genome Sequence for Ensete ventricosum, the Drought-Tolerant Tree Against Hunger.</title>
        <authorList>
            <person name="Harrison J."/>
            <person name="Moore K.A."/>
            <person name="Paszkiewicz K."/>
            <person name="Jones T."/>
            <person name="Grant M."/>
            <person name="Ambacheew D."/>
            <person name="Muzemil S."/>
            <person name="Studholme D.J."/>
        </authorList>
    </citation>
    <scope>NUCLEOTIDE SEQUENCE [LARGE SCALE GENOMIC DNA]</scope>
</reference>
<dbReference type="EMBL" id="AMZH03024263">
    <property type="protein sequence ID" value="RRT35961.1"/>
    <property type="molecule type" value="Genomic_DNA"/>
</dbReference>
<dbReference type="AlphaFoldDB" id="A0A426X903"/>
<proteinExistence type="predicted"/>
<comment type="caution">
    <text evidence="1">The sequence shown here is derived from an EMBL/GenBank/DDBJ whole genome shotgun (WGS) entry which is preliminary data.</text>
</comment>
<gene>
    <name evidence="1" type="ORF">B296_00028409</name>
</gene>
<dbReference type="Proteomes" id="UP000287651">
    <property type="component" value="Unassembled WGS sequence"/>
</dbReference>
<name>A0A426X903_ENSVE</name>
<protein>
    <recommendedName>
        <fullName evidence="3">SF3 helicase domain-containing protein</fullName>
    </recommendedName>
</protein>
<accession>A0A426X903</accession>
<evidence type="ECO:0000313" key="2">
    <source>
        <dbReference type="Proteomes" id="UP000287651"/>
    </source>
</evidence>